<sequence>MHLWTCVVKGIRVFLLCVMSAVILGAAFPCSSAELGGYTFDDDSIDLYLNPYFSDHSRPGDFITTLYGYGDFAGHEVIQSHHQYYELDGISCNVILERGYFPDFSRGYADMIYYTAYHYYAKDAEDNIHLLKYHFIPHEGQGASWSYEDLPEGATTVKYPADPQPGQEVVFGTVTATGVSVGDIRGCTTIVFDSLPHAPTGSITEYLVPGSGILASSFNWKGGINGFSKDASAPEFAEEENSAWKEWWDDHCFISACSPRHTRQCTIPQR</sequence>
<dbReference type="EMBL" id="CAADRM010000035">
    <property type="protein sequence ID" value="VFU12232.1"/>
    <property type="molecule type" value="Genomic_DNA"/>
</dbReference>
<accession>A0A485LVM7</accession>
<evidence type="ECO:0000313" key="1">
    <source>
        <dbReference type="EMBL" id="VFU12232.1"/>
    </source>
</evidence>
<protein>
    <submittedName>
        <fullName evidence="1">Uncharacterized protein</fullName>
    </submittedName>
</protein>
<dbReference type="AlphaFoldDB" id="A0A485LVM7"/>
<name>A0A485LVM7_9ZZZZ</name>
<organism evidence="1">
    <name type="scientific">anaerobic digester metagenome</name>
    <dbReference type="NCBI Taxonomy" id="1263854"/>
    <lineage>
        <taxon>unclassified sequences</taxon>
        <taxon>metagenomes</taxon>
        <taxon>ecological metagenomes</taxon>
    </lineage>
</organism>
<proteinExistence type="predicted"/>
<reference evidence="1" key="1">
    <citation type="submission" date="2019-03" db="EMBL/GenBank/DDBJ databases">
        <authorList>
            <person name="Hao L."/>
        </authorList>
    </citation>
    <scope>NUCLEOTIDE SEQUENCE</scope>
</reference>
<gene>
    <name evidence="1" type="ORF">SCFA_130037</name>
</gene>